<accession>S3DQK9</accession>
<feature type="transmembrane region" description="Helical" evidence="2">
    <location>
        <begin position="12"/>
        <end position="32"/>
    </location>
</feature>
<dbReference type="Proteomes" id="UP000016922">
    <property type="component" value="Unassembled WGS sequence"/>
</dbReference>
<evidence type="ECO:0000256" key="2">
    <source>
        <dbReference type="SAM" id="Phobius"/>
    </source>
</evidence>
<sequence length="413" mass="45342">MDSLSASFSRFCRLIVPVFLCIIMIPSIFLALDSTPCLILDTSGLKENHFKTHGEYLAIYDEYKLGLSSYDAIDKQAGTAKHYGYTFMPGISLQDNLKNPSSTVTFEDVKFPSEINQSFDNLQNHFGFSRVALCVCSLLTGFACFAGIILALISNWEGIHKYLDLFQKGETVERLWVLLRACTIIIALLLLISAILTEAALVTEMYMINEYGPPHGISGHRKYTFSITIWAISAFAAVTAGLAWRAEKHLPVHWNVNRANAITGVPPPANPRVPAQNAGAGLQVIQEEQEEEGIEMEDMAPAGQEDGDAELQDVPPRLEEDGAFEMVDMAPARREDGDVGLRHMPPVVHEDENPEGQDLSSHPAPVARDPSPEVEGAAGNRNLRARIRRASTIFTRSSGESDLENAVSARDGV</sequence>
<dbReference type="HOGENOM" id="CLU_665725_0_0_1"/>
<proteinExistence type="predicted"/>
<keyword evidence="4" id="KW-1185">Reference proteome</keyword>
<dbReference type="KEGG" id="glz:GLAREA_09985"/>
<organism evidence="3 4">
    <name type="scientific">Glarea lozoyensis (strain ATCC 20868 / MF5171)</name>
    <dbReference type="NCBI Taxonomy" id="1116229"/>
    <lineage>
        <taxon>Eukaryota</taxon>
        <taxon>Fungi</taxon>
        <taxon>Dikarya</taxon>
        <taxon>Ascomycota</taxon>
        <taxon>Pezizomycotina</taxon>
        <taxon>Leotiomycetes</taxon>
        <taxon>Helotiales</taxon>
        <taxon>Helotiaceae</taxon>
        <taxon>Glarea</taxon>
    </lineage>
</organism>
<feature type="transmembrane region" description="Helical" evidence="2">
    <location>
        <begin position="175"/>
        <end position="203"/>
    </location>
</feature>
<dbReference type="AlphaFoldDB" id="S3DQK9"/>
<name>S3DQK9_GLAL2</name>
<keyword evidence="2" id="KW-1133">Transmembrane helix</keyword>
<dbReference type="EMBL" id="KE145356">
    <property type="protein sequence ID" value="EPE34291.1"/>
    <property type="molecule type" value="Genomic_DNA"/>
</dbReference>
<feature type="transmembrane region" description="Helical" evidence="2">
    <location>
        <begin position="223"/>
        <end position="244"/>
    </location>
</feature>
<dbReference type="RefSeq" id="XP_008078226.1">
    <property type="nucleotide sequence ID" value="XM_008080035.1"/>
</dbReference>
<evidence type="ECO:0000256" key="1">
    <source>
        <dbReference type="SAM" id="MobiDB-lite"/>
    </source>
</evidence>
<evidence type="ECO:0000313" key="3">
    <source>
        <dbReference type="EMBL" id="EPE34291.1"/>
    </source>
</evidence>
<protein>
    <submittedName>
        <fullName evidence="3">Uncharacterized protein</fullName>
    </submittedName>
</protein>
<feature type="region of interest" description="Disordered" evidence="1">
    <location>
        <begin position="336"/>
        <end position="413"/>
    </location>
</feature>
<dbReference type="GeneID" id="19469032"/>
<feature type="transmembrane region" description="Helical" evidence="2">
    <location>
        <begin position="128"/>
        <end position="154"/>
    </location>
</feature>
<keyword evidence="2" id="KW-0472">Membrane</keyword>
<evidence type="ECO:0000313" key="4">
    <source>
        <dbReference type="Proteomes" id="UP000016922"/>
    </source>
</evidence>
<gene>
    <name evidence="3" type="ORF">GLAREA_09985</name>
</gene>
<reference evidence="3 4" key="1">
    <citation type="journal article" date="2013" name="BMC Genomics">
        <title>Genomics-driven discovery of the pneumocandin biosynthetic gene cluster in the fungus Glarea lozoyensis.</title>
        <authorList>
            <person name="Chen L."/>
            <person name="Yue Q."/>
            <person name="Zhang X."/>
            <person name="Xiang M."/>
            <person name="Wang C."/>
            <person name="Li S."/>
            <person name="Che Y."/>
            <person name="Ortiz-Lopez F.J."/>
            <person name="Bills G.F."/>
            <person name="Liu X."/>
            <person name="An Z."/>
        </authorList>
    </citation>
    <scope>NUCLEOTIDE SEQUENCE [LARGE SCALE GENOMIC DNA]</scope>
    <source>
        <strain evidence="4">ATCC 20868 / MF5171</strain>
    </source>
</reference>
<keyword evidence="2" id="KW-0812">Transmembrane</keyword>